<protein>
    <submittedName>
        <fullName evidence="1">Uncharacterized protein</fullName>
    </submittedName>
</protein>
<dbReference type="Proteomes" id="UP000444980">
    <property type="component" value="Unassembled WGS sequence"/>
</dbReference>
<accession>A0A7I9V2W4</accession>
<dbReference type="AlphaFoldDB" id="A0A7I9V2W4"/>
<evidence type="ECO:0000313" key="1">
    <source>
        <dbReference type="EMBL" id="GED99542.1"/>
    </source>
</evidence>
<gene>
    <name evidence="1" type="ORF">nbrc107697_35810</name>
</gene>
<proteinExistence type="predicted"/>
<name>A0A7I9V2W4_9ACTN</name>
<organism evidence="1 2">
    <name type="scientific">Gordonia crocea</name>
    <dbReference type="NCBI Taxonomy" id="589162"/>
    <lineage>
        <taxon>Bacteria</taxon>
        <taxon>Bacillati</taxon>
        <taxon>Actinomycetota</taxon>
        <taxon>Actinomycetes</taxon>
        <taxon>Mycobacteriales</taxon>
        <taxon>Gordoniaceae</taxon>
        <taxon>Gordonia</taxon>
    </lineage>
</organism>
<dbReference type="RefSeq" id="WP_161928800.1">
    <property type="nucleotide sequence ID" value="NZ_BJOU01000019.1"/>
</dbReference>
<dbReference type="EMBL" id="BJOU01000019">
    <property type="protein sequence ID" value="GED99542.1"/>
    <property type="molecule type" value="Genomic_DNA"/>
</dbReference>
<comment type="caution">
    <text evidence="1">The sequence shown here is derived from an EMBL/GenBank/DDBJ whole genome shotgun (WGS) entry which is preliminary data.</text>
</comment>
<sequence length="100" mass="10476">MNHDELTAFVTDLADDLAPAAVESGTGLGSLLASAEAIADDNALLGVMVTAVRMGNIASYLLAAATARAEVIGIPVRHRLKNGRDLLRELPLAPATTRRR</sequence>
<reference evidence="2" key="1">
    <citation type="submission" date="2019-06" db="EMBL/GenBank/DDBJ databases">
        <title>Gordonia isolated from sludge of a wastewater treatment plant.</title>
        <authorList>
            <person name="Tamura T."/>
            <person name="Aoyama K."/>
            <person name="Kang Y."/>
            <person name="Saito S."/>
            <person name="Akiyama N."/>
            <person name="Yazawa K."/>
            <person name="Gonoi T."/>
            <person name="Mikami Y."/>
        </authorList>
    </citation>
    <scope>NUCLEOTIDE SEQUENCE [LARGE SCALE GENOMIC DNA]</scope>
    <source>
        <strain evidence="2">NBRC 107697</strain>
    </source>
</reference>
<evidence type="ECO:0000313" key="2">
    <source>
        <dbReference type="Proteomes" id="UP000444980"/>
    </source>
</evidence>
<keyword evidence="2" id="KW-1185">Reference proteome</keyword>
<dbReference type="OrthoDB" id="4379271at2"/>